<proteinExistence type="predicted"/>
<keyword evidence="1" id="KW-1133">Transmembrane helix</keyword>
<keyword evidence="1" id="KW-0812">Transmembrane</keyword>
<keyword evidence="3" id="KW-1185">Reference proteome</keyword>
<sequence length="92" mass="10718">MYRRSYFEVGAKIHLAYLAIKRRIPEDDLATLSEKWISPVYFCNRADTFVAMHPFDAAARNRMLKIPSGWFAVLVLVLCTLLSYDRADFLQE</sequence>
<reference evidence="2 3" key="1">
    <citation type="submission" date="2021-06" db="EMBL/GenBank/DDBJ databases">
        <title>Caerostris extrusa draft genome.</title>
        <authorList>
            <person name="Kono N."/>
            <person name="Arakawa K."/>
        </authorList>
    </citation>
    <scope>NUCLEOTIDE SEQUENCE [LARGE SCALE GENOMIC DNA]</scope>
</reference>
<name>A0AAV4RR05_CAEEX</name>
<feature type="transmembrane region" description="Helical" evidence="1">
    <location>
        <begin position="68"/>
        <end position="84"/>
    </location>
</feature>
<evidence type="ECO:0000313" key="3">
    <source>
        <dbReference type="Proteomes" id="UP001054945"/>
    </source>
</evidence>
<dbReference type="Proteomes" id="UP001054945">
    <property type="component" value="Unassembled WGS sequence"/>
</dbReference>
<keyword evidence="1" id="KW-0472">Membrane</keyword>
<evidence type="ECO:0000313" key="2">
    <source>
        <dbReference type="EMBL" id="GIY23890.1"/>
    </source>
</evidence>
<organism evidence="2 3">
    <name type="scientific">Caerostris extrusa</name>
    <name type="common">Bark spider</name>
    <name type="synonym">Caerostris bankana</name>
    <dbReference type="NCBI Taxonomy" id="172846"/>
    <lineage>
        <taxon>Eukaryota</taxon>
        <taxon>Metazoa</taxon>
        <taxon>Ecdysozoa</taxon>
        <taxon>Arthropoda</taxon>
        <taxon>Chelicerata</taxon>
        <taxon>Arachnida</taxon>
        <taxon>Araneae</taxon>
        <taxon>Araneomorphae</taxon>
        <taxon>Entelegynae</taxon>
        <taxon>Araneoidea</taxon>
        <taxon>Araneidae</taxon>
        <taxon>Caerostris</taxon>
    </lineage>
</organism>
<gene>
    <name evidence="2" type="ORF">CEXT_294961</name>
</gene>
<evidence type="ECO:0000256" key="1">
    <source>
        <dbReference type="SAM" id="Phobius"/>
    </source>
</evidence>
<accession>A0AAV4RR05</accession>
<dbReference type="EMBL" id="BPLR01008329">
    <property type="protein sequence ID" value="GIY23890.1"/>
    <property type="molecule type" value="Genomic_DNA"/>
</dbReference>
<dbReference type="AlphaFoldDB" id="A0AAV4RR05"/>
<protein>
    <submittedName>
        <fullName evidence="2">Uncharacterized protein</fullName>
    </submittedName>
</protein>
<comment type="caution">
    <text evidence="2">The sequence shown here is derived from an EMBL/GenBank/DDBJ whole genome shotgun (WGS) entry which is preliminary data.</text>
</comment>